<dbReference type="SUPFAM" id="SSF56672">
    <property type="entry name" value="DNA/RNA polymerases"/>
    <property type="match status" value="1"/>
</dbReference>
<evidence type="ECO:0008006" key="5">
    <source>
        <dbReference type="Google" id="ProtNLM"/>
    </source>
</evidence>
<dbReference type="PANTHER" id="PTHR24559:SF444">
    <property type="entry name" value="REVERSE TRANSCRIPTASE DOMAIN-CONTAINING PROTEIN"/>
    <property type="match status" value="1"/>
</dbReference>
<feature type="domain" description="Reverse transcriptase" evidence="1">
    <location>
        <begin position="171"/>
        <end position="221"/>
    </location>
</feature>
<evidence type="ECO:0000259" key="2">
    <source>
        <dbReference type="Pfam" id="PF24626"/>
    </source>
</evidence>
<dbReference type="InterPro" id="IPR043502">
    <property type="entry name" value="DNA/RNA_pol_sf"/>
</dbReference>
<dbReference type="Gene3D" id="3.10.10.10">
    <property type="entry name" value="HIV Type 1 Reverse Transcriptase, subunit A, domain 1"/>
    <property type="match status" value="2"/>
</dbReference>
<feature type="domain" description="Tf2-1-like SH3-like" evidence="2">
    <location>
        <begin position="287"/>
        <end position="338"/>
    </location>
</feature>
<organism evidence="3 4">
    <name type="scientific">Coffea arabica</name>
    <name type="common">Arabian coffee</name>
    <dbReference type="NCBI Taxonomy" id="13443"/>
    <lineage>
        <taxon>Eukaryota</taxon>
        <taxon>Viridiplantae</taxon>
        <taxon>Streptophyta</taxon>
        <taxon>Embryophyta</taxon>
        <taxon>Tracheophyta</taxon>
        <taxon>Spermatophyta</taxon>
        <taxon>Magnoliopsida</taxon>
        <taxon>eudicotyledons</taxon>
        <taxon>Gunneridae</taxon>
        <taxon>Pentapetalae</taxon>
        <taxon>asterids</taxon>
        <taxon>lamiids</taxon>
        <taxon>Gentianales</taxon>
        <taxon>Rubiaceae</taxon>
        <taxon>Ixoroideae</taxon>
        <taxon>Gardenieae complex</taxon>
        <taxon>Bertiereae - Coffeeae clade</taxon>
        <taxon>Coffeeae</taxon>
        <taxon>Coffea</taxon>
    </lineage>
</organism>
<dbReference type="Pfam" id="PF00078">
    <property type="entry name" value="RVT_1"/>
    <property type="match status" value="1"/>
</dbReference>
<dbReference type="Gene3D" id="3.30.70.270">
    <property type="match status" value="1"/>
</dbReference>
<dbReference type="InterPro" id="IPR000477">
    <property type="entry name" value="RT_dom"/>
</dbReference>
<gene>
    <name evidence="4" type="primary">LOC113704499</name>
</gene>
<evidence type="ECO:0000313" key="3">
    <source>
        <dbReference type="Proteomes" id="UP001652660"/>
    </source>
</evidence>
<dbReference type="InterPro" id="IPR056924">
    <property type="entry name" value="SH3_Tf2-1"/>
</dbReference>
<sequence length="432" mass="49853">MVELCIPGETTLKLDVRGRLVSSTLISEIRTRKMLSKEVQGYLAFLINTHSDKVRLKDMPVVMEYPDVFPEELEFLPSEREITFKIDVTPGVAPISKMPYRMAPVELKEMKLQLQDLLERGFVKESDSPWEAPVLFVKKKDESLRLCIDYRDLNDVTIKNKILKKDISKTAFNSRYGHFEFAVMPFGLTNAPAAFMNLMHRIFKSYLDQFVMVFIDDILKLKKRLTRAPVLALPNGKDSSVVYTDTSKEGLGCALMQNDKEAQEKDSEVQKWLEKVKKGEKLDFNLGVNGRGKKLQPKFVGPYKILQRVENVVYKLELPPSLSRIHNVFHVSILKKYHPDPSHVLQPENIETDEALTYEEKPVKLLDRKVTELRNKRIPLVKVLWRNHSIEKITWEIEEEIRKKYLDLFPNQGMVVVCPSPGIEVRVGVGEQ</sequence>
<dbReference type="Proteomes" id="UP001652660">
    <property type="component" value="Chromosome 8e"/>
</dbReference>
<dbReference type="InterPro" id="IPR053134">
    <property type="entry name" value="RNA-dir_DNA_polymerase"/>
</dbReference>
<dbReference type="CDD" id="cd01647">
    <property type="entry name" value="RT_LTR"/>
    <property type="match status" value="1"/>
</dbReference>
<dbReference type="GeneID" id="113704499"/>
<dbReference type="PANTHER" id="PTHR24559">
    <property type="entry name" value="TRANSPOSON TY3-I GAG-POL POLYPROTEIN"/>
    <property type="match status" value="1"/>
</dbReference>
<evidence type="ECO:0000313" key="4">
    <source>
        <dbReference type="RefSeq" id="XP_071917027.1"/>
    </source>
</evidence>
<dbReference type="SUPFAM" id="SSF54160">
    <property type="entry name" value="Chromo domain-like"/>
    <property type="match status" value="1"/>
</dbReference>
<keyword evidence="3" id="KW-1185">Reference proteome</keyword>
<protein>
    <recommendedName>
        <fullName evidence="5">RNA-directed DNA polymerase homolog</fullName>
    </recommendedName>
</protein>
<evidence type="ECO:0000259" key="1">
    <source>
        <dbReference type="Pfam" id="PF00078"/>
    </source>
</evidence>
<proteinExistence type="predicted"/>
<reference evidence="4" key="1">
    <citation type="submission" date="2025-08" db="UniProtKB">
        <authorList>
            <consortium name="RefSeq"/>
        </authorList>
    </citation>
    <scope>IDENTIFICATION</scope>
    <source>
        <tissue evidence="4">Leaves</tissue>
    </source>
</reference>
<dbReference type="RefSeq" id="XP_071917027.1">
    <property type="nucleotide sequence ID" value="XM_072060926.1"/>
</dbReference>
<dbReference type="Pfam" id="PF24626">
    <property type="entry name" value="SH3_Tf2-1"/>
    <property type="match status" value="1"/>
</dbReference>
<dbReference type="InterPro" id="IPR043128">
    <property type="entry name" value="Rev_trsase/Diguanyl_cyclase"/>
</dbReference>
<accession>A0ABM4VBW3</accession>
<dbReference type="InterPro" id="IPR016197">
    <property type="entry name" value="Chromo-like_dom_sf"/>
</dbReference>
<name>A0ABM4VBW3_COFAR</name>